<dbReference type="SUPFAM" id="SSF50978">
    <property type="entry name" value="WD40 repeat-like"/>
    <property type="match status" value="1"/>
</dbReference>
<comment type="caution">
    <text evidence="4">The sequence shown here is derived from an EMBL/GenBank/DDBJ whole genome shotgun (WGS) entry which is preliminary data.</text>
</comment>
<organism evidence="4 5">
    <name type="scientific">Acipenser oxyrinchus oxyrinchus</name>
    <dbReference type="NCBI Taxonomy" id="40147"/>
    <lineage>
        <taxon>Eukaryota</taxon>
        <taxon>Metazoa</taxon>
        <taxon>Chordata</taxon>
        <taxon>Craniata</taxon>
        <taxon>Vertebrata</taxon>
        <taxon>Euteleostomi</taxon>
        <taxon>Actinopterygii</taxon>
        <taxon>Chondrostei</taxon>
        <taxon>Acipenseriformes</taxon>
        <taxon>Acipenseridae</taxon>
        <taxon>Acipenser</taxon>
    </lineage>
</organism>
<feature type="compositionally biased region" description="Basic and acidic residues" evidence="2">
    <location>
        <begin position="71"/>
        <end position="82"/>
    </location>
</feature>
<accession>A0AAD8G2J0</accession>
<dbReference type="InterPro" id="IPR024977">
    <property type="entry name" value="Apc4-like_WD40_dom"/>
</dbReference>
<evidence type="ECO:0000313" key="4">
    <source>
        <dbReference type="EMBL" id="KAK1160697.1"/>
    </source>
</evidence>
<feature type="repeat" description="WD" evidence="1">
    <location>
        <begin position="209"/>
        <end position="244"/>
    </location>
</feature>
<dbReference type="Gene3D" id="2.130.10.10">
    <property type="entry name" value="YVTN repeat-like/Quinoprotein amine dehydrogenase"/>
    <property type="match status" value="1"/>
</dbReference>
<dbReference type="SMART" id="SM00320">
    <property type="entry name" value="WD40"/>
    <property type="match status" value="6"/>
</dbReference>
<dbReference type="PANTHER" id="PTHR44566">
    <property type="entry name" value="TRANSDUCIN/WD40 REPEAT-LIKE SUPERFAMILY PROTEIN"/>
    <property type="match status" value="1"/>
</dbReference>
<keyword evidence="1" id="KW-0853">WD repeat</keyword>
<dbReference type="CDD" id="cd00200">
    <property type="entry name" value="WD40"/>
    <property type="match status" value="1"/>
</dbReference>
<evidence type="ECO:0000256" key="1">
    <source>
        <dbReference type="PROSITE-ProRule" id="PRU00221"/>
    </source>
</evidence>
<dbReference type="InterPro" id="IPR036322">
    <property type="entry name" value="WD40_repeat_dom_sf"/>
</dbReference>
<protein>
    <submittedName>
        <fullName evidence="4">WD repeat-containing protein 25 isoform X1</fullName>
    </submittedName>
</protein>
<feature type="compositionally biased region" description="Polar residues" evidence="2">
    <location>
        <begin position="123"/>
        <end position="138"/>
    </location>
</feature>
<feature type="compositionally biased region" description="Basic and acidic residues" evidence="2">
    <location>
        <begin position="110"/>
        <end position="121"/>
    </location>
</feature>
<feature type="repeat" description="WD" evidence="1">
    <location>
        <begin position="255"/>
        <end position="296"/>
    </location>
</feature>
<reference evidence="4" key="1">
    <citation type="submission" date="2022-02" db="EMBL/GenBank/DDBJ databases">
        <title>Atlantic sturgeon de novo genome assembly.</title>
        <authorList>
            <person name="Stock M."/>
            <person name="Klopp C."/>
            <person name="Guiguen Y."/>
            <person name="Cabau C."/>
            <person name="Parinello H."/>
            <person name="Santidrian Yebra-Pimentel E."/>
            <person name="Kuhl H."/>
            <person name="Dirks R.P."/>
            <person name="Guessner J."/>
            <person name="Wuertz S."/>
            <person name="Du K."/>
            <person name="Schartl M."/>
        </authorList>
    </citation>
    <scope>NUCLEOTIDE SEQUENCE</scope>
    <source>
        <strain evidence="4">STURGEONOMICS-FGT-2020</strain>
        <tissue evidence="4">Whole blood</tissue>
    </source>
</reference>
<dbReference type="InterPro" id="IPR053053">
    <property type="entry name" value="WD_repeat_protein"/>
</dbReference>
<gene>
    <name evidence="4" type="primary">WDR25</name>
    <name evidence="4" type="ORF">AOXY_G20988</name>
</gene>
<evidence type="ECO:0000259" key="3">
    <source>
        <dbReference type="Pfam" id="PF12894"/>
    </source>
</evidence>
<dbReference type="PROSITE" id="PS50294">
    <property type="entry name" value="WD_REPEATS_REGION"/>
    <property type="match status" value="1"/>
</dbReference>
<feature type="region of interest" description="Disordered" evidence="2">
    <location>
        <begin position="1"/>
        <end position="182"/>
    </location>
</feature>
<keyword evidence="5" id="KW-1185">Reference proteome</keyword>
<evidence type="ECO:0000313" key="5">
    <source>
        <dbReference type="Proteomes" id="UP001230051"/>
    </source>
</evidence>
<dbReference type="Pfam" id="PF12894">
    <property type="entry name" value="ANAPC4_WD40"/>
    <property type="match status" value="1"/>
</dbReference>
<dbReference type="Proteomes" id="UP001230051">
    <property type="component" value="Unassembled WGS sequence"/>
</dbReference>
<dbReference type="EMBL" id="JAGXEW010000020">
    <property type="protein sequence ID" value="KAK1160697.1"/>
    <property type="molecule type" value="Genomic_DNA"/>
</dbReference>
<dbReference type="Pfam" id="PF00400">
    <property type="entry name" value="WD40"/>
    <property type="match status" value="2"/>
</dbReference>
<feature type="domain" description="Anaphase-promoting complex subunit 4-like WD40" evidence="3">
    <location>
        <begin position="426"/>
        <end position="490"/>
    </location>
</feature>
<dbReference type="InterPro" id="IPR015943">
    <property type="entry name" value="WD40/YVTN_repeat-like_dom_sf"/>
</dbReference>
<dbReference type="InterPro" id="IPR001680">
    <property type="entry name" value="WD40_rpt"/>
</dbReference>
<sequence length="511" mass="56506">MSSLVAYEDSDSEEDRSGQASPARQAAATSGVELQLPSGLPAGGDAGSVKGKPSSASGSSSTLHSAPDLQYRWREGERRGSRETLTLNPPKRFPTDPWTRQASSYPCPESSRETEQGHAVKGENTSLNTQKRPAQQPQIVPGRVKPYVPKRMRLRQLDTRDTEHASDSELQPDSQHDSGLLSQVSQSVKPYLDSKYSCTEIPKRLLFKLLEHQGPVNGIQWCPVPQSSHLLLSASMDRTVKVWDAVDSGRCWKTYSSHSGAVRDACWSSCGRNILSGSFDTTAHLTDVETGQRLAELRNEFRVCCLALQPRDPNVFLCGGFSSEVKAWDCRSCQVIRSYKAGIQQTLDIVFLPEGKEFITSTDSVSRDSADRTLIAWDFQTTAKVSNQIYQERYTCPSLALHPKESVFVAQTNGNYMALFSAQRPYRINKKKRYEGHKVEGYAVGCEFSPDGSLLATGSSNGVVHFYNYLTSRVVRTLPAHQQACVCVTFHPVLPAITATCDWSGEISTWH</sequence>
<dbReference type="PANTHER" id="PTHR44566:SF1">
    <property type="entry name" value="WD REPEAT-CONTAINING PROTEIN 25"/>
    <property type="match status" value="1"/>
</dbReference>
<feature type="compositionally biased region" description="Low complexity" evidence="2">
    <location>
        <begin position="47"/>
        <end position="61"/>
    </location>
</feature>
<name>A0AAD8G2J0_ACIOX</name>
<dbReference type="AlphaFoldDB" id="A0AAD8G2J0"/>
<feature type="compositionally biased region" description="Basic and acidic residues" evidence="2">
    <location>
        <begin position="155"/>
        <end position="167"/>
    </location>
</feature>
<dbReference type="PROSITE" id="PS50082">
    <property type="entry name" value="WD_REPEATS_2"/>
    <property type="match status" value="2"/>
</dbReference>
<evidence type="ECO:0000256" key="2">
    <source>
        <dbReference type="SAM" id="MobiDB-lite"/>
    </source>
</evidence>
<proteinExistence type="predicted"/>